<dbReference type="PRINTS" id="PR00412">
    <property type="entry name" value="EPOXHYDRLASE"/>
</dbReference>
<evidence type="ECO:0000259" key="1">
    <source>
        <dbReference type="Pfam" id="PF00561"/>
    </source>
</evidence>
<dbReference type="InterPro" id="IPR029058">
    <property type="entry name" value="AB_hydrolase_fold"/>
</dbReference>
<proteinExistence type="predicted"/>
<feature type="domain" description="AB hydrolase-1" evidence="1">
    <location>
        <begin position="12"/>
        <end position="233"/>
    </location>
</feature>
<evidence type="ECO:0000313" key="3">
    <source>
        <dbReference type="Proteomes" id="UP001302059"/>
    </source>
</evidence>
<dbReference type="PRINTS" id="PR00111">
    <property type="entry name" value="ABHYDROLASE"/>
</dbReference>
<dbReference type="InterPro" id="IPR050266">
    <property type="entry name" value="AB_hydrolase_sf"/>
</dbReference>
<organism evidence="2 3">
    <name type="scientific">Deinococcus rhizophilus</name>
    <dbReference type="NCBI Taxonomy" id="3049544"/>
    <lineage>
        <taxon>Bacteria</taxon>
        <taxon>Thermotogati</taxon>
        <taxon>Deinococcota</taxon>
        <taxon>Deinococci</taxon>
        <taxon>Deinococcales</taxon>
        <taxon>Deinococcaceae</taxon>
        <taxon>Deinococcus</taxon>
    </lineage>
</organism>
<dbReference type="SUPFAM" id="SSF53474">
    <property type="entry name" value="alpha/beta-Hydrolases"/>
    <property type="match status" value="1"/>
</dbReference>
<reference evidence="2 3" key="1">
    <citation type="submission" date="2023-05" db="EMBL/GenBank/DDBJ databases">
        <authorList>
            <person name="Gao F."/>
        </authorList>
    </citation>
    <scope>NUCLEOTIDE SEQUENCE [LARGE SCALE GENOMIC DNA]</scope>
    <source>
        <strain evidence="2 3">MIMF12</strain>
    </source>
</reference>
<dbReference type="Gene3D" id="3.40.50.1820">
    <property type="entry name" value="alpha/beta hydrolase"/>
    <property type="match status" value="1"/>
</dbReference>
<gene>
    <name evidence="2" type="ORF">QOL99_08010</name>
</gene>
<accession>A0ABT7JGD2</accession>
<keyword evidence="2" id="KW-0378">Hydrolase</keyword>
<dbReference type="EMBL" id="JASNGB010000057">
    <property type="protein sequence ID" value="MDL2344095.1"/>
    <property type="molecule type" value="Genomic_DNA"/>
</dbReference>
<dbReference type="InterPro" id="IPR000073">
    <property type="entry name" value="AB_hydrolase_1"/>
</dbReference>
<comment type="caution">
    <text evidence="2">The sequence shown here is derived from an EMBL/GenBank/DDBJ whole genome shotgun (WGS) entry which is preliminary data.</text>
</comment>
<dbReference type="RefSeq" id="WP_285522850.1">
    <property type="nucleotide sequence ID" value="NZ_JASNGB010000057.1"/>
</dbReference>
<dbReference type="GO" id="GO:0016787">
    <property type="term" value="F:hydrolase activity"/>
    <property type="evidence" value="ECO:0007669"/>
    <property type="project" value="UniProtKB-KW"/>
</dbReference>
<name>A0ABT7JGD2_9DEIO</name>
<dbReference type="InterPro" id="IPR000639">
    <property type="entry name" value="Epox_hydrolase-like"/>
</dbReference>
<protein>
    <submittedName>
        <fullName evidence="2">Alpha/beta fold hydrolase</fullName>
    </submittedName>
</protein>
<dbReference type="Pfam" id="PF00561">
    <property type="entry name" value="Abhydrolase_1"/>
    <property type="match status" value="1"/>
</dbReference>
<evidence type="ECO:0000313" key="2">
    <source>
        <dbReference type="EMBL" id="MDL2344095.1"/>
    </source>
</evidence>
<sequence length="253" mass="27896">MLDSGGPGEAALLIHGAYLSGEQWAGQLRTLGGRWRVVAPDLRGHGGSGSGGKPYSVRQFAWDMAELLTRLGLQRAHVCGHSLGGMVALQLARDFPRLVHSLTLAETSYGTRSGRREALLTELTRPLLERVPVQQQALLFAHAMSRQTPALAPWLRREVAAFAGREEDYRSIWRAVTEFSARSLLEEIRVPTLVVVGEQNPRTHSQGQVLAREIGAAEWQIVPRAGHLVNLDQPDLFETVLADFWTRTSAPLQ</sequence>
<dbReference type="Proteomes" id="UP001302059">
    <property type="component" value="Unassembled WGS sequence"/>
</dbReference>
<dbReference type="PANTHER" id="PTHR43798">
    <property type="entry name" value="MONOACYLGLYCEROL LIPASE"/>
    <property type="match status" value="1"/>
</dbReference>
<keyword evidence="3" id="KW-1185">Reference proteome</keyword>